<proteinExistence type="predicted"/>
<accession>A0ABP5WTB5</accession>
<gene>
    <name evidence="2" type="ORF">GCM10010191_58220</name>
</gene>
<dbReference type="EMBL" id="BAAARW010000020">
    <property type="protein sequence ID" value="GAA2435841.1"/>
    <property type="molecule type" value="Genomic_DNA"/>
</dbReference>
<keyword evidence="3" id="KW-1185">Reference proteome</keyword>
<keyword evidence="1" id="KW-0732">Signal</keyword>
<evidence type="ECO:0000313" key="2">
    <source>
        <dbReference type="EMBL" id="GAA2435841.1"/>
    </source>
</evidence>
<organism evidence="2 3">
    <name type="scientific">Actinomadura vinacea</name>
    <dbReference type="NCBI Taxonomy" id="115336"/>
    <lineage>
        <taxon>Bacteria</taxon>
        <taxon>Bacillati</taxon>
        <taxon>Actinomycetota</taxon>
        <taxon>Actinomycetes</taxon>
        <taxon>Streptosporangiales</taxon>
        <taxon>Thermomonosporaceae</taxon>
        <taxon>Actinomadura</taxon>
    </lineage>
</organism>
<evidence type="ECO:0000256" key="1">
    <source>
        <dbReference type="SAM" id="SignalP"/>
    </source>
</evidence>
<dbReference type="RefSeq" id="WP_344593157.1">
    <property type="nucleotide sequence ID" value="NZ_BAAARW010000020.1"/>
</dbReference>
<feature type="signal peptide" evidence="1">
    <location>
        <begin position="1"/>
        <end position="19"/>
    </location>
</feature>
<name>A0ABP5WTB5_9ACTN</name>
<dbReference type="PROSITE" id="PS51257">
    <property type="entry name" value="PROKAR_LIPOPROTEIN"/>
    <property type="match status" value="1"/>
</dbReference>
<comment type="caution">
    <text evidence="2">The sequence shown here is derived from an EMBL/GenBank/DDBJ whole genome shotgun (WGS) entry which is preliminary data.</text>
</comment>
<sequence>MIRRALVCALLAVLPLALSGCEMMQHISEGAYRNAVADGTIAELDEIGVRMDRRPDCTMPETGSESIVRVHCTGRTVTGARVVVTGDATAADTARPRESYTVTVNGHHLVRKDCLGRGCR</sequence>
<protein>
    <recommendedName>
        <fullName evidence="4">DUF4333 domain-containing protein</fullName>
    </recommendedName>
</protein>
<evidence type="ECO:0000313" key="3">
    <source>
        <dbReference type="Proteomes" id="UP001501231"/>
    </source>
</evidence>
<reference evidence="3" key="1">
    <citation type="journal article" date="2019" name="Int. J. Syst. Evol. Microbiol.">
        <title>The Global Catalogue of Microorganisms (GCM) 10K type strain sequencing project: providing services to taxonomists for standard genome sequencing and annotation.</title>
        <authorList>
            <consortium name="The Broad Institute Genomics Platform"/>
            <consortium name="The Broad Institute Genome Sequencing Center for Infectious Disease"/>
            <person name="Wu L."/>
            <person name="Ma J."/>
        </authorList>
    </citation>
    <scope>NUCLEOTIDE SEQUENCE [LARGE SCALE GENOMIC DNA]</scope>
    <source>
        <strain evidence="3">JCM 3325</strain>
    </source>
</reference>
<evidence type="ECO:0008006" key="4">
    <source>
        <dbReference type="Google" id="ProtNLM"/>
    </source>
</evidence>
<dbReference type="Proteomes" id="UP001501231">
    <property type="component" value="Unassembled WGS sequence"/>
</dbReference>
<feature type="chain" id="PRO_5045039545" description="DUF4333 domain-containing protein" evidence="1">
    <location>
        <begin position="20"/>
        <end position="120"/>
    </location>
</feature>